<reference evidence="4 5" key="1">
    <citation type="journal article" date="2019" name="Int. J. Syst. Evol. Microbiol.">
        <title>The Global Catalogue of Microorganisms (GCM) 10K type strain sequencing project: providing services to taxonomists for standard genome sequencing and annotation.</title>
        <authorList>
            <consortium name="The Broad Institute Genomics Platform"/>
            <consortium name="The Broad Institute Genome Sequencing Center for Infectious Disease"/>
            <person name="Wu L."/>
            <person name="Ma J."/>
        </authorList>
    </citation>
    <scope>NUCLEOTIDE SEQUENCE [LARGE SCALE GENOMIC DNA]</scope>
    <source>
        <strain evidence="4 5">JCM 13002</strain>
    </source>
</reference>
<dbReference type="InterPro" id="IPR010126">
    <property type="entry name" value="Esterase_phb"/>
</dbReference>
<evidence type="ECO:0000313" key="5">
    <source>
        <dbReference type="Proteomes" id="UP001499987"/>
    </source>
</evidence>
<gene>
    <name evidence="4" type="ORF">GCM10009663_00100</name>
</gene>
<dbReference type="EMBL" id="BAAALD010000001">
    <property type="protein sequence ID" value="GAA1069140.1"/>
    <property type="molecule type" value="Genomic_DNA"/>
</dbReference>
<dbReference type="RefSeq" id="WP_344621345.1">
    <property type="nucleotide sequence ID" value="NZ_BAAALD010000001.1"/>
</dbReference>
<organism evidence="4 5">
    <name type="scientific">Kitasatospora arboriphila</name>
    <dbReference type="NCBI Taxonomy" id="258052"/>
    <lineage>
        <taxon>Bacteria</taxon>
        <taxon>Bacillati</taxon>
        <taxon>Actinomycetota</taxon>
        <taxon>Actinomycetes</taxon>
        <taxon>Kitasatosporales</taxon>
        <taxon>Streptomycetaceae</taxon>
        <taxon>Kitasatospora</taxon>
    </lineage>
</organism>
<dbReference type="InterPro" id="IPR029058">
    <property type="entry name" value="AB_hydrolase_fold"/>
</dbReference>
<keyword evidence="5" id="KW-1185">Reference proteome</keyword>
<keyword evidence="2" id="KW-0378">Hydrolase</keyword>
<comment type="caution">
    <text evidence="4">The sequence shown here is derived from an EMBL/GenBank/DDBJ whole genome shotgun (WGS) entry which is preliminary data.</text>
</comment>
<evidence type="ECO:0000256" key="3">
    <source>
        <dbReference type="SAM" id="MobiDB-lite"/>
    </source>
</evidence>
<dbReference type="NCBIfam" id="TIGR01840">
    <property type="entry name" value="esterase_phb"/>
    <property type="match status" value="1"/>
</dbReference>
<evidence type="ECO:0000256" key="1">
    <source>
        <dbReference type="ARBA" id="ARBA00022729"/>
    </source>
</evidence>
<sequence length="528" mass="53577">MTYDTPLRRWWAALALLAVAAAGVLGLGHGEARAAGTVQVTGFGSNPGNLLMYRYAPTGLAAGRPVVVALHGCTQTASYGEAAGWTHWADAWGFAVVMPQQQSANNSSQCFNWFQPGDFGRDAGEALSIRQMVAKTVADLGSDPARVYVTGLSAGGAMTAALLADYPDVFAGGGVVAGLPYHCATTAVEASVNCMTMGTSKTPQQWGDLVRQAYPSWTGARPKVSLWQGSSDSVVKPVNLTELMKQWTDVAGTGQTPAVSDTVAGHPHQVYRDASGADRVEVYSITGMDHGQPVDPGSGAEQCGTAGAYVLDVNLCASYRIGRFWGLDGSAPSPSPSPSSSPSPSPSPSGGSGSTQLSDDTALDGYVKAAADGGSPAVGTLAGSLGLAVGRGTDGKQNRALLSFDTSALPAGATVTGARLTLGYGSGSGDPWAAAQLTVDVRDGCFGAACTTGTDDWAAPASTGAAATVARFTSGSGTSGAFSAAGLAAIRPGSTVQLRLQFDQALASTAYVFVQRGAGAVLTVDWTR</sequence>
<accession>A0ABN1T874</accession>
<name>A0ABN1T874_9ACTN</name>
<dbReference type="Pfam" id="PF10503">
    <property type="entry name" value="Esterase_PHB"/>
    <property type="match status" value="1"/>
</dbReference>
<keyword evidence="1" id="KW-0732">Signal</keyword>
<evidence type="ECO:0000256" key="2">
    <source>
        <dbReference type="ARBA" id="ARBA00022801"/>
    </source>
</evidence>
<dbReference type="Gene3D" id="3.40.50.1820">
    <property type="entry name" value="alpha/beta hydrolase"/>
    <property type="match status" value="1"/>
</dbReference>
<feature type="compositionally biased region" description="Pro residues" evidence="3">
    <location>
        <begin position="333"/>
        <end position="347"/>
    </location>
</feature>
<dbReference type="Proteomes" id="UP001499987">
    <property type="component" value="Unassembled WGS sequence"/>
</dbReference>
<evidence type="ECO:0008006" key="6">
    <source>
        <dbReference type="Google" id="ProtNLM"/>
    </source>
</evidence>
<dbReference type="PANTHER" id="PTHR43037:SF1">
    <property type="entry name" value="BLL1128 PROTEIN"/>
    <property type="match status" value="1"/>
</dbReference>
<proteinExistence type="predicted"/>
<dbReference type="SUPFAM" id="SSF53474">
    <property type="entry name" value="alpha/beta-Hydrolases"/>
    <property type="match status" value="2"/>
</dbReference>
<dbReference type="InterPro" id="IPR050955">
    <property type="entry name" value="Plant_Biomass_Hydrol_Est"/>
</dbReference>
<feature type="region of interest" description="Disordered" evidence="3">
    <location>
        <begin position="330"/>
        <end position="359"/>
    </location>
</feature>
<protein>
    <recommendedName>
        <fullName evidence="6">Esterase</fullName>
    </recommendedName>
</protein>
<dbReference type="PANTHER" id="PTHR43037">
    <property type="entry name" value="UNNAMED PRODUCT-RELATED"/>
    <property type="match status" value="1"/>
</dbReference>
<evidence type="ECO:0000313" key="4">
    <source>
        <dbReference type="EMBL" id="GAA1069140.1"/>
    </source>
</evidence>